<accession>A0A1H9KQK7</accession>
<keyword evidence="2" id="KW-1185">Reference proteome</keyword>
<dbReference type="EMBL" id="FOGG01000003">
    <property type="protein sequence ID" value="SER01123.1"/>
    <property type="molecule type" value="Genomic_DNA"/>
</dbReference>
<dbReference type="Proteomes" id="UP000199572">
    <property type="component" value="Unassembled WGS sequence"/>
</dbReference>
<reference evidence="1 2" key="1">
    <citation type="submission" date="2016-10" db="EMBL/GenBank/DDBJ databases">
        <authorList>
            <person name="de Groot N.N."/>
        </authorList>
    </citation>
    <scope>NUCLEOTIDE SEQUENCE [LARGE SCALE GENOMIC DNA]</scope>
    <source>
        <strain evidence="1 2">DSM 18610</strain>
    </source>
</reference>
<protein>
    <submittedName>
        <fullName evidence="1">Uncharacterized protein</fullName>
    </submittedName>
</protein>
<dbReference type="AlphaFoldDB" id="A0A1H9KQK7"/>
<organism evidence="1 2">
    <name type="scientific">Pedobacter rhizosphaerae</name>
    <dbReference type="NCBI Taxonomy" id="390241"/>
    <lineage>
        <taxon>Bacteria</taxon>
        <taxon>Pseudomonadati</taxon>
        <taxon>Bacteroidota</taxon>
        <taxon>Sphingobacteriia</taxon>
        <taxon>Sphingobacteriales</taxon>
        <taxon>Sphingobacteriaceae</taxon>
        <taxon>Pedobacter</taxon>
    </lineage>
</organism>
<evidence type="ECO:0000313" key="2">
    <source>
        <dbReference type="Proteomes" id="UP000199572"/>
    </source>
</evidence>
<evidence type="ECO:0000313" key="1">
    <source>
        <dbReference type="EMBL" id="SER01123.1"/>
    </source>
</evidence>
<dbReference type="RefSeq" id="WP_090881475.1">
    <property type="nucleotide sequence ID" value="NZ_FOGG01000003.1"/>
</dbReference>
<sequence length="63" mass="7130">MFNQDTPTSTLLSLKIGDSAEFDNGISGILEDILIQETDQYLDFIFTLTTGEEIQIKKMRQVC</sequence>
<gene>
    <name evidence="1" type="ORF">SAMN04488023_10396</name>
</gene>
<dbReference type="OrthoDB" id="771634at2"/>
<proteinExistence type="predicted"/>
<dbReference type="STRING" id="390241.SAMN04488023_10396"/>
<name>A0A1H9KQK7_9SPHI</name>